<reference evidence="4" key="1">
    <citation type="submission" date="2019-11" db="EMBL/GenBank/DDBJ databases">
        <title>The complete genome sequence of Saccharopolyspora sp. E2A.</title>
        <authorList>
            <person name="Zhang G."/>
        </authorList>
    </citation>
    <scope>NUCLEOTIDE SEQUENCE [LARGE SCALE GENOMIC DNA]</scope>
    <source>
        <strain evidence="4">E2A</strain>
    </source>
</reference>
<dbReference type="GO" id="GO:0042925">
    <property type="term" value="F:benzoate transmembrane transporter activity"/>
    <property type="evidence" value="ECO:0007669"/>
    <property type="project" value="InterPro"/>
</dbReference>
<keyword evidence="2" id="KW-0472">Membrane</keyword>
<feature type="transmembrane region" description="Helical" evidence="2">
    <location>
        <begin position="322"/>
        <end position="342"/>
    </location>
</feature>
<evidence type="ECO:0000313" key="3">
    <source>
        <dbReference type="EMBL" id="QGK70427.1"/>
    </source>
</evidence>
<feature type="transmembrane region" description="Helical" evidence="2">
    <location>
        <begin position="203"/>
        <end position="225"/>
    </location>
</feature>
<feature type="transmembrane region" description="Helical" evidence="2">
    <location>
        <begin position="177"/>
        <end position="196"/>
    </location>
</feature>
<organism evidence="3 4">
    <name type="scientific">Allosaccharopolyspora coralli</name>
    <dbReference type="NCBI Taxonomy" id="2665642"/>
    <lineage>
        <taxon>Bacteria</taxon>
        <taxon>Bacillati</taxon>
        <taxon>Actinomycetota</taxon>
        <taxon>Actinomycetes</taxon>
        <taxon>Pseudonocardiales</taxon>
        <taxon>Pseudonocardiaceae</taxon>
        <taxon>Allosaccharopolyspora</taxon>
    </lineage>
</organism>
<feature type="transmembrane region" description="Helical" evidence="2">
    <location>
        <begin position="76"/>
        <end position="96"/>
    </location>
</feature>
<name>A0A5Q3QHW2_9PSEU</name>
<dbReference type="GO" id="GO:0005886">
    <property type="term" value="C:plasma membrane"/>
    <property type="evidence" value="ECO:0007669"/>
    <property type="project" value="TreeGrafter"/>
</dbReference>
<feature type="region of interest" description="Disordered" evidence="1">
    <location>
        <begin position="1"/>
        <end position="26"/>
    </location>
</feature>
<dbReference type="InterPro" id="IPR004711">
    <property type="entry name" value="Benzoate_Transporter"/>
</dbReference>
<sequence>MTTETAEREQTSETTTVERRGFELPTRPLPGPRRLARDFGALYAANGLVGLIFAATGPVAVILAVGQQGGLSSAQLASWIFGVFFLNGILTILACWSYRQPLGFFWTIPGAVLVGPALTHLAWPEVVGAFVATGVLILVLGLTGWVRRVMELIPMPIVMGMVAGVFLSFGLDLVRAVASDIAIAGPMVGLFVVLSWRAALGRWLPPIIGALLIGGLAVAVSGRFAPGPVSQWLAAPVFTTPQWSWQAMLELVIPLTITVLVVQNGQGVAVLRSAGHRAPVNMAAIACGVWSVLASFVGAVSTCLTGPTNALLVASGERSRHYIAGIACGVFAIGFGLFAPLFTQWMLGAPGAFIAALGGLAMLRVLQTSFVTAFSGRFTMGALITFVVTVSGVQVANISSAFWGLLAGLAVSWLLERADFTTRTEAA</sequence>
<protein>
    <submittedName>
        <fullName evidence="3">Benzoate transporter</fullName>
    </submittedName>
</protein>
<feature type="transmembrane region" description="Helical" evidence="2">
    <location>
        <begin position="395"/>
        <end position="415"/>
    </location>
</feature>
<feature type="transmembrane region" description="Helical" evidence="2">
    <location>
        <begin position="354"/>
        <end position="375"/>
    </location>
</feature>
<dbReference type="AlphaFoldDB" id="A0A5Q3QHW2"/>
<feature type="transmembrane region" description="Helical" evidence="2">
    <location>
        <begin position="283"/>
        <end position="302"/>
    </location>
</feature>
<gene>
    <name evidence="3" type="ORF">GIY23_13645</name>
</gene>
<feature type="transmembrane region" description="Helical" evidence="2">
    <location>
        <begin position="41"/>
        <end position="64"/>
    </location>
</feature>
<dbReference type="KEGG" id="sace:GIY23_13645"/>
<feature type="compositionally biased region" description="Basic and acidic residues" evidence="1">
    <location>
        <begin position="1"/>
        <end position="22"/>
    </location>
</feature>
<feature type="transmembrane region" description="Helical" evidence="2">
    <location>
        <begin position="103"/>
        <end position="123"/>
    </location>
</feature>
<dbReference type="Pfam" id="PF03594">
    <property type="entry name" value="BenE"/>
    <property type="match status" value="1"/>
</dbReference>
<keyword evidence="2" id="KW-1133">Transmembrane helix</keyword>
<dbReference type="Proteomes" id="UP000371041">
    <property type="component" value="Chromosome"/>
</dbReference>
<feature type="transmembrane region" description="Helical" evidence="2">
    <location>
        <begin position="245"/>
        <end position="262"/>
    </location>
</feature>
<evidence type="ECO:0000256" key="1">
    <source>
        <dbReference type="SAM" id="MobiDB-lite"/>
    </source>
</evidence>
<dbReference type="EMBL" id="CP045929">
    <property type="protein sequence ID" value="QGK70427.1"/>
    <property type="molecule type" value="Genomic_DNA"/>
</dbReference>
<feature type="transmembrane region" description="Helical" evidence="2">
    <location>
        <begin position="153"/>
        <end position="171"/>
    </location>
</feature>
<evidence type="ECO:0000313" key="4">
    <source>
        <dbReference type="Proteomes" id="UP000371041"/>
    </source>
</evidence>
<evidence type="ECO:0000256" key="2">
    <source>
        <dbReference type="SAM" id="Phobius"/>
    </source>
</evidence>
<accession>A0A5Q3QHW2</accession>
<keyword evidence="4" id="KW-1185">Reference proteome</keyword>
<feature type="transmembrane region" description="Helical" evidence="2">
    <location>
        <begin position="129"/>
        <end position="146"/>
    </location>
</feature>
<proteinExistence type="predicted"/>
<keyword evidence="2" id="KW-0812">Transmembrane</keyword>
<dbReference type="PANTHER" id="PTHR30199:SF0">
    <property type="entry name" value="INNER MEMBRANE PROTEIN YDCO"/>
    <property type="match status" value="1"/>
</dbReference>
<dbReference type="PANTHER" id="PTHR30199">
    <property type="entry name" value="MFS FAMILY TRANSPORTER, PREDICTED SUBSTRATE BENZOATE"/>
    <property type="match status" value="1"/>
</dbReference>
<dbReference type="RefSeq" id="WP_154077009.1">
    <property type="nucleotide sequence ID" value="NZ_CP045929.1"/>
</dbReference>